<evidence type="ECO:0000313" key="9">
    <source>
        <dbReference type="Proteomes" id="UP001055286"/>
    </source>
</evidence>
<dbReference type="AlphaFoldDB" id="A0AA37M1X5"/>
<sequence length="534" mass="58605">MMGHAGRSFVALASERMRRIVVPAALRKPVRAEPIVLRPPIDESHDHRICGPIDRVGGIVQLIRCPQDHLSGISIQFGIHCRPQEIPLVVELFAIDEAQFGSPAWPDLGTDALASSTILPGDLIDAEYHHVYFQNFPDSKDRLFALRVTSPEIGDHESPTIFVSRGADRIAGHGGLHTRDGLFVSHGLKANLIFGSPEPRASAPPGLLYSPLTSCNMNCTHCISRHSRKRAVRMSSAIKDEIKSLVSAGKISWMFTDYSGDLLFADHKKPGELDYVTGLGIAVHIDTNGAYLTDERIDKIMASKVDAVSISIDAATDETYQTIRIGAPHLDTIFDAAARLVDARARHGRERTLAISVGFTLMMSNIHELPLFVERAARAGVDSIGCRHLEVYHAPMQAESLIHAPERFNAMRREALALAATLGVRLNIGEEFRDRPGRGSPQPCLLPWDTATVLANGDVMACCVPGAKIGSLTEDTLEGIWTGERYRRLRTRINSNDPPALCRSCQFRNAVNRYGTHNSLNRDGIPTATFDDDL</sequence>
<dbReference type="InterPro" id="IPR013785">
    <property type="entry name" value="Aldolase_TIM"/>
</dbReference>
<keyword evidence="2" id="KW-0004">4Fe-4S</keyword>
<dbReference type="SUPFAM" id="SSF102114">
    <property type="entry name" value="Radical SAM enzymes"/>
    <property type="match status" value="1"/>
</dbReference>
<protein>
    <submittedName>
        <fullName evidence="8">PqqA peptide cyclase</fullName>
    </submittedName>
</protein>
<organism evidence="8 9">
    <name type="scientific">Methylobacterium frigidaeris</name>
    <dbReference type="NCBI Taxonomy" id="2038277"/>
    <lineage>
        <taxon>Bacteria</taxon>
        <taxon>Pseudomonadati</taxon>
        <taxon>Pseudomonadota</taxon>
        <taxon>Alphaproteobacteria</taxon>
        <taxon>Hyphomicrobiales</taxon>
        <taxon>Methylobacteriaceae</taxon>
        <taxon>Methylobacterium</taxon>
    </lineage>
</organism>
<evidence type="ECO:0000256" key="3">
    <source>
        <dbReference type="ARBA" id="ARBA00022691"/>
    </source>
</evidence>
<dbReference type="GO" id="GO:0046872">
    <property type="term" value="F:metal ion binding"/>
    <property type="evidence" value="ECO:0007669"/>
    <property type="project" value="UniProtKB-KW"/>
</dbReference>
<evidence type="ECO:0000256" key="2">
    <source>
        <dbReference type="ARBA" id="ARBA00022485"/>
    </source>
</evidence>
<evidence type="ECO:0000259" key="7">
    <source>
        <dbReference type="SMART" id="SM00729"/>
    </source>
</evidence>
<dbReference type="Gene3D" id="3.20.20.70">
    <property type="entry name" value="Aldolase class I"/>
    <property type="match status" value="1"/>
</dbReference>
<dbReference type="GO" id="GO:0003824">
    <property type="term" value="F:catalytic activity"/>
    <property type="evidence" value="ECO:0007669"/>
    <property type="project" value="InterPro"/>
</dbReference>
<dbReference type="CDD" id="cd01335">
    <property type="entry name" value="Radical_SAM"/>
    <property type="match status" value="1"/>
</dbReference>
<dbReference type="CDD" id="cd21109">
    <property type="entry name" value="SPASM"/>
    <property type="match status" value="1"/>
</dbReference>
<dbReference type="GO" id="GO:0051536">
    <property type="term" value="F:iron-sulfur cluster binding"/>
    <property type="evidence" value="ECO:0007669"/>
    <property type="project" value="UniProtKB-KW"/>
</dbReference>
<keyword evidence="4" id="KW-0479">Metal-binding</keyword>
<comment type="cofactor">
    <cofactor evidence="1">
        <name>[4Fe-4S] cluster</name>
        <dbReference type="ChEBI" id="CHEBI:49883"/>
    </cofactor>
</comment>
<dbReference type="SFLD" id="SFLDG01387">
    <property type="entry name" value="BtrN-like_SPASM_domain_contain"/>
    <property type="match status" value="1"/>
</dbReference>
<dbReference type="PANTHER" id="PTHR11228:SF35">
    <property type="entry name" value="MOLYBDENUM COFACTOR BIOSYNTHESIS PROTEIN A-RELATED"/>
    <property type="match status" value="1"/>
</dbReference>
<dbReference type="InterPro" id="IPR058240">
    <property type="entry name" value="rSAM_sf"/>
</dbReference>
<reference evidence="8" key="2">
    <citation type="submission" date="2021-08" db="EMBL/GenBank/DDBJ databases">
        <authorList>
            <person name="Tani A."/>
            <person name="Ola A."/>
            <person name="Ogura Y."/>
            <person name="Katsura K."/>
            <person name="Hayashi T."/>
        </authorList>
    </citation>
    <scope>NUCLEOTIDE SEQUENCE</scope>
    <source>
        <strain evidence="8">JCM 32048</strain>
    </source>
</reference>
<evidence type="ECO:0000313" key="8">
    <source>
        <dbReference type="EMBL" id="GJD59887.1"/>
    </source>
</evidence>
<dbReference type="PANTHER" id="PTHR11228">
    <property type="entry name" value="RADICAL SAM DOMAIN PROTEIN"/>
    <property type="match status" value="1"/>
</dbReference>
<reference evidence="8" key="1">
    <citation type="journal article" date="2016" name="Front. Microbiol.">
        <title>Genome Sequence of the Piezophilic, Mesophilic Sulfate-Reducing Bacterium Desulfovibrio indicus J2T.</title>
        <authorList>
            <person name="Cao J."/>
            <person name="Maignien L."/>
            <person name="Shao Z."/>
            <person name="Alain K."/>
            <person name="Jebbar M."/>
        </authorList>
    </citation>
    <scope>NUCLEOTIDE SEQUENCE</scope>
    <source>
        <strain evidence="8">JCM 32048</strain>
    </source>
</reference>
<dbReference type="RefSeq" id="WP_238189034.1">
    <property type="nucleotide sequence ID" value="NZ_BPQJ01000001.1"/>
</dbReference>
<keyword evidence="5" id="KW-0408">Iron</keyword>
<gene>
    <name evidence="8" type="primary">pqqE_1</name>
    <name evidence="8" type="ORF">MPEAHAMD_0018</name>
</gene>
<proteinExistence type="predicted"/>
<dbReference type="Pfam" id="PF13186">
    <property type="entry name" value="SPASM"/>
    <property type="match status" value="1"/>
</dbReference>
<keyword evidence="9" id="KW-1185">Reference proteome</keyword>
<evidence type="ECO:0000256" key="4">
    <source>
        <dbReference type="ARBA" id="ARBA00022723"/>
    </source>
</evidence>
<evidence type="ECO:0000256" key="5">
    <source>
        <dbReference type="ARBA" id="ARBA00023004"/>
    </source>
</evidence>
<dbReference type="Pfam" id="PF04055">
    <property type="entry name" value="Radical_SAM"/>
    <property type="match status" value="1"/>
</dbReference>
<feature type="domain" description="Elp3/MiaA/NifB-like radical SAM core" evidence="7">
    <location>
        <begin position="205"/>
        <end position="416"/>
    </location>
</feature>
<dbReference type="EMBL" id="BPQJ01000001">
    <property type="protein sequence ID" value="GJD59887.1"/>
    <property type="molecule type" value="Genomic_DNA"/>
</dbReference>
<comment type="caution">
    <text evidence="8">The sequence shown here is derived from an EMBL/GenBank/DDBJ whole genome shotgun (WGS) entry which is preliminary data.</text>
</comment>
<dbReference type="SFLD" id="SFLDS00029">
    <property type="entry name" value="Radical_SAM"/>
    <property type="match status" value="1"/>
</dbReference>
<dbReference type="SFLD" id="SFLDG01067">
    <property type="entry name" value="SPASM/twitch_domain_containing"/>
    <property type="match status" value="1"/>
</dbReference>
<accession>A0AA37M1X5</accession>
<dbReference type="Proteomes" id="UP001055286">
    <property type="component" value="Unassembled WGS sequence"/>
</dbReference>
<keyword evidence="6" id="KW-0411">Iron-sulfur</keyword>
<dbReference type="SMART" id="SM00729">
    <property type="entry name" value="Elp3"/>
    <property type="match status" value="1"/>
</dbReference>
<dbReference type="InterPro" id="IPR007197">
    <property type="entry name" value="rSAM"/>
</dbReference>
<evidence type="ECO:0000256" key="6">
    <source>
        <dbReference type="ARBA" id="ARBA00023014"/>
    </source>
</evidence>
<dbReference type="InterPro" id="IPR023885">
    <property type="entry name" value="4Fe4S-binding_SPASM_dom"/>
</dbReference>
<keyword evidence="3" id="KW-0949">S-adenosyl-L-methionine</keyword>
<name>A0AA37M1X5_9HYPH</name>
<evidence type="ECO:0000256" key="1">
    <source>
        <dbReference type="ARBA" id="ARBA00001966"/>
    </source>
</evidence>
<dbReference type="InterPro" id="IPR034391">
    <property type="entry name" value="AdoMet-like_SPASM_containing"/>
</dbReference>
<dbReference type="InterPro" id="IPR050377">
    <property type="entry name" value="Radical_SAM_PqqE_MftC-like"/>
</dbReference>
<dbReference type="InterPro" id="IPR006638">
    <property type="entry name" value="Elp3/MiaA/NifB-like_rSAM"/>
</dbReference>